<keyword evidence="5 17" id="KW-1003">Cell membrane</keyword>
<dbReference type="PANTHER" id="PTHR30622">
    <property type="entry name" value="UNDECAPRENYL-DIPHOSPHATASE"/>
    <property type="match status" value="1"/>
</dbReference>
<evidence type="ECO:0000256" key="4">
    <source>
        <dbReference type="ARBA" id="ARBA00021581"/>
    </source>
</evidence>
<evidence type="ECO:0000256" key="14">
    <source>
        <dbReference type="ARBA" id="ARBA00032707"/>
    </source>
</evidence>
<evidence type="ECO:0000256" key="16">
    <source>
        <dbReference type="ARBA" id="ARBA00047594"/>
    </source>
</evidence>
<dbReference type="HAMAP" id="MF_01006">
    <property type="entry name" value="Undec_diphosphatase"/>
    <property type="match status" value="1"/>
</dbReference>
<dbReference type="Proteomes" id="UP000186156">
    <property type="component" value="Unassembled WGS sequence"/>
</dbReference>
<keyword evidence="6 17" id="KW-0812">Transmembrane</keyword>
<evidence type="ECO:0000256" key="17">
    <source>
        <dbReference type="HAMAP-Rule" id="MF_01006"/>
    </source>
</evidence>
<comment type="catalytic activity">
    <reaction evidence="16 17">
        <text>di-trans,octa-cis-undecaprenyl diphosphate + H2O = di-trans,octa-cis-undecaprenyl phosphate + phosphate + H(+)</text>
        <dbReference type="Rhea" id="RHEA:28094"/>
        <dbReference type="ChEBI" id="CHEBI:15377"/>
        <dbReference type="ChEBI" id="CHEBI:15378"/>
        <dbReference type="ChEBI" id="CHEBI:43474"/>
        <dbReference type="ChEBI" id="CHEBI:58405"/>
        <dbReference type="ChEBI" id="CHEBI:60392"/>
        <dbReference type="EC" id="3.6.1.27"/>
    </reaction>
</comment>
<feature type="transmembrane region" description="Helical" evidence="17">
    <location>
        <begin position="7"/>
        <end position="33"/>
    </location>
</feature>
<dbReference type="GO" id="GO:0071555">
    <property type="term" value="P:cell wall organization"/>
    <property type="evidence" value="ECO:0007669"/>
    <property type="project" value="UniProtKB-KW"/>
</dbReference>
<dbReference type="STRING" id="252246.SAMN05421799_11555"/>
<protein>
    <recommendedName>
        <fullName evidence="4 17">Undecaprenyl-diphosphatase</fullName>
        <ecNumber evidence="3 17">3.6.1.27</ecNumber>
    </recommendedName>
    <alternativeName>
        <fullName evidence="15 17">Bacitracin resistance protein</fullName>
    </alternativeName>
    <alternativeName>
        <fullName evidence="14 17">Undecaprenyl pyrophosphate phosphatase</fullName>
    </alternativeName>
</protein>
<evidence type="ECO:0000256" key="1">
    <source>
        <dbReference type="ARBA" id="ARBA00004651"/>
    </source>
</evidence>
<dbReference type="GO" id="GO:0009252">
    <property type="term" value="P:peptidoglycan biosynthetic process"/>
    <property type="evidence" value="ECO:0007669"/>
    <property type="project" value="UniProtKB-KW"/>
</dbReference>
<dbReference type="EC" id="3.6.1.27" evidence="3 17"/>
<dbReference type="OrthoDB" id="9808289at2"/>
<evidence type="ECO:0000256" key="5">
    <source>
        <dbReference type="ARBA" id="ARBA00022475"/>
    </source>
</evidence>
<sequence length="279" mass="31158">MHLLQVIIYGIVQGITELFPISSVGHAVILPYLFRWTEFSGSNQFLPFVVMLHLGTGLALLIYFLPEWIHLIASIFDRRRRIERRILLLIIVATIPAAVLGKIFEHKLQELFPSALSASIFLIINGLVLFWADGMRRRRSRRSSTRIENLSYGRSFLIGIVQSFALIPGFSRSGITMAAGLASGLEYEDAARFSFLLATPVILGAGILEVPKMLHQHNHVMFHDGLIGGLLAGVLALLSTAFLMRYFETTEVRALRPFGWYCIVVGVVVAILAALHIQF</sequence>
<feature type="transmembrane region" description="Helical" evidence="17">
    <location>
        <begin position="111"/>
        <end position="132"/>
    </location>
</feature>
<evidence type="ECO:0000256" key="6">
    <source>
        <dbReference type="ARBA" id="ARBA00022692"/>
    </source>
</evidence>
<accession>A0A1N7PPN9</accession>
<dbReference type="GO" id="GO:0008360">
    <property type="term" value="P:regulation of cell shape"/>
    <property type="evidence" value="ECO:0007669"/>
    <property type="project" value="UniProtKB-KW"/>
</dbReference>
<evidence type="ECO:0000313" key="19">
    <source>
        <dbReference type="Proteomes" id="UP000186156"/>
    </source>
</evidence>
<feature type="transmembrane region" description="Helical" evidence="17">
    <location>
        <begin position="220"/>
        <end position="246"/>
    </location>
</feature>
<evidence type="ECO:0000256" key="9">
    <source>
        <dbReference type="ARBA" id="ARBA00022984"/>
    </source>
</evidence>
<evidence type="ECO:0000256" key="13">
    <source>
        <dbReference type="ARBA" id="ARBA00023316"/>
    </source>
</evidence>
<organism evidence="18 19">
    <name type="scientific">Alicyclobacillus vulcanalis</name>
    <dbReference type="NCBI Taxonomy" id="252246"/>
    <lineage>
        <taxon>Bacteria</taxon>
        <taxon>Bacillati</taxon>
        <taxon>Bacillota</taxon>
        <taxon>Bacilli</taxon>
        <taxon>Bacillales</taxon>
        <taxon>Alicyclobacillaceae</taxon>
        <taxon>Alicyclobacillus</taxon>
    </lineage>
</organism>
<evidence type="ECO:0000256" key="2">
    <source>
        <dbReference type="ARBA" id="ARBA00010621"/>
    </source>
</evidence>
<evidence type="ECO:0000256" key="10">
    <source>
        <dbReference type="ARBA" id="ARBA00022989"/>
    </source>
</evidence>
<comment type="function">
    <text evidence="17">Catalyzes the dephosphorylation of undecaprenyl diphosphate (UPP). Confers resistance to bacitracin.</text>
</comment>
<feature type="transmembrane region" description="Helical" evidence="17">
    <location>
        <begin position="258"/>
        <end position="277"/>
    </location>
</feature>
<feature type="transmembrane region" description="Helical" evidence="17">
    <location>
        <begin position="152"/>
        <end position="170"/>
    </location>
</feature>
<evidence type="ECO:0000256" key="3">
    <source>
        <dbReference type="ARBA" id="ARBA00012374"/>
    </source>
</evidence>
<dbReference type="GO" id="GO:0046677">
    <property type="term" value="P:response to antibiotic"/>
    <property type="evidence" value="ECO:0007669"/>
    <property type="project" value="UniProtKB-UniRule"/>
</dbReference>
<evidence type="ECO:0000313" key="18">
    <source>
        <dbReference type="EMBL" id="SIT12447.1"/>
    </source>
</evidence>
<keyword evidence="9 17" id="KW-0573">Peptidoglycan synthesis</keyword>
<evidence type="ECO:0000256" key="7">
    <source>
        <dbReference type="ARBA" id="ARBA00022801"/>
    </source>
</evidence>
<dbReference type="PANTHER" id="PTHR30622:SF4">
    <property type="entry name" value="UNDECAPRENYL-DIPHOSPHATASE"/>
    <property type="match status" value="1"/>
</dbReference>
<keyword evidence="8 17" id="KW-0133">Cell shape</keyword>
<name>A0A1N7PPN9_9BACL</name>
<evidence type="ECO:0000256" key="12">
    <source>
        <dbReference type="ARBA" id="ARBA00023251"/>
    </source>
</evidence>
<feature type="transmembrane region" description="Helical" evidence="17">
    <location>
        <begin position="45"/>
        <end position="65"/>
    </location>
</feature>
<keyword evidence="19" id="KW-1185">Reference proteome</keyword>
<feature type="transmembrane region" description="Helical" evidence="17">
    <location>
        <begin position="86"/>
        <end position="105"/>
    </location>
</feature>
<gene>
    <name evidence="17" type="primary">uppP</name>
    <name evidence="18" type="ORF">SAMN05421799_11555</name>
</gene>
<dbReference type="GO" id="GO:0005886">
    <property type="term" value="C:plasma membrane"/>
    <property type="evidence" value="ECO:0007669"/>
    <property type="project" value="UniProtKB-SubCell"/>
</dbReference>
<keyword evidence="12 17" id="KW-0046">Antibiotic resistance</keyword>
<feature type="transmembrane region" description="Helical" evidence="17">
    <location>
        <begin position="190"/>
        <end position="208"/>
    </location>
</feature>
<dbReference type="InterPro" id="IPR003824">
    <property type="entry name" value="UppP"/>
</dbReference>
<comment type="similarity">
    <text evidence="2 17">Belongs to the UppP family.</text>
</comment>
<dbReference type="Pfam" id="PF02673">
    <property type="entry name" value="BacA"/>
    <property type="match status" value="1"/>
</dbReference>
<evidence type="ECO:0000256" key="8">
    <source>
        <dbReference type="ARBA" id="ARBA00022960"/>
    </source>
</evidence>
<reference evidence="19" key="1">
    <citation type="submission" date="2017-01" db="EMBL/GenBank/DDBJ databases">
        <authorList>
            <person name="Varghese N."/>
            <person name="Submissions S."/>
        </authorList>
    </citation>
    <scope>NUCLEOTIDE SEQUENCE [LARGE SCALE GENOMIC DNA]</scope>
    <source>
        <strain evidence="19">DSM 16176</strain>
    </source>
</reference>
<proteinExistence type="inferred from homology"/>
<comment type="subcellular location">
    <subcellularLocation>
        <location evidence="1 17">Cell membrane</location>
        <topology evidence="1 17">Multi-pass membrane protein</topology>
    </subcellularLocation>
</comment>
<keyword evidence="13 17" id="KW-0961">Cell wall biogenesis/degradation</keyword>
<keyword evidence="11 17" id="KW-0472">Membrane</keyword>
<dbReference type="AlphaFoldDB" id="A0A1N7PPN9"/>
<comment type="miscellaneous">
    <text evidence="17">Bacitracin is thought to be involved in the inhibition of peptidoglycan synthesis by sequestering undecaprenyl diphosphate, thereby reducing the pool of lipid carrier available.</text>
</comment>
<keyword evidence="10 17" id="KW-1133">Transmembrane helix</keyword>
<dbReference type="GO" id="GO:0050380">
    <property type="term" value="F:undecaprenyl-diphosphatase activity"/>
    <property type="evidence" value="ECO:0007669"/>
    <property type="project" value="UniProtKB-UniRule"/>
</dbReference>
<evidence type="ECO:0000256" key="11">
    <source>
        <dbReference type="ARBA" id="ARBA00023136"/>
    </source>
</evidence>
<keyword evidence="7 17" id="KW-0378">Hydrolase</keyword>
<evidence type="ECO:0000256" key="15">
    <source>
        <dbReference type="ARBA" id="ARBA00032932"/>
    </source>
</evidence>
<dbReference type="RefSeq" id="WP_076349111.1">
    <property type="nucleotide sequence ID" value="NZ_FTOO01000015.1"/>
</dbReference>
<dbReference type="EMBL" id="FTOO01000015">
    <property type="protein sequence ID" value="SIT12447.1"/>
    <property type="molecule type" value="Genomic_DNA"/>
</dbReference>